<dbReference type="PROSITE" id="PS50977">
    <property type="entry name" value="HTH_TETR_2"/>
    <property type="match status" value="1"/>
</dbReference>
<feature type="region of interest" description="Disordered" evidence="5">
    <location>
        <begin position="197"/>
        <end position="233"/>
    </location>
</feature>
<keyword evidence="1" id="KW-0805">Transcription regulation</keyword>
<evidence type="ECO:0000313" key="7">
    <source>
        <dbReference type="EMBL" id="ALC24179.1"/>
    </source>
</evidence>
<dbReference type="InterPro" id="IPR050109">
    <property type="entry name" value="HTH-type_TetR-like_transc_reg"/>
</dbReference>
<dbReference type="Proteomes" id="UP000060513">
    <property type="component" value="Chromosome"/>
</dbReference>
<dbReference type="GeneID" id="97233081"/>
<keyword evidence="3" id="KW-0804">Transcription</keyword>
<dbReference type="InterPro" id="IPR009057">
    <property type="entry name" value="Homeodomain-like_sf"/>
</dbReference>
<sequence>MHSTVQTVGNGSARETGGTVRDRLLDAVERLLVKGGVDAVRLDAVAAEAGVSKGGLLHHFPSKRALVEGVVQRLVDRFEAVLPGPDAPPGAYTMAWLDRSIPEVAPEPGTAGRDEVPLALIAAAAGPEVLDVLQRHYRAWQERLDADGLPPGVSTLVRMAVDGWWTARLLRLAPPHGAAHVELRRLVTGLIDTGAIGTGRVGTGNADSGPSSADRAGPGRSSTDPAGSAGESR</sequence>
<evidence type="ECO:0000256" key="4">
    <source>
        <dbReference type="PROSITE-ProRule" id="PRU00335"/>
    </source>
</evidence>
<dbReference type="InterPro" id="IPR001647">
    <property type="entry name" value="HTH_TetR"/>
</dbReference>
<evidence type="ECO:0000256" key="3">
    <source>
        <dbReference type="ARBA" id="ARBA00023163"/>
    </source>
</evidence>
<dbReference type="RefSeq" id="WP_234020441.1">
    <property type="nucleotide sequence ID" value="NZ_CP011340.1"/>
</dbReference>
<dbReference type="InterPro" id="IPR041479">
    <property type="entry name" value="TetR_CgmR_C"/>
</dbReference>
<dbReference type="PATRIC" id="fig|38300.4.peg.6149"/>
<feature type="domain" description="HTH tetR-type" evidence="6">
    <location>
        <begin position="18"/>
        <end position="78"/>
    </location>
</feature>
<evidence type="ECO:0000259" key="6">
    <source>
        <dbReference type="PROSITE" id="PS50977"/>
    </source>
</evidence>
<dbReference type="GO" id="GO:0000976">
    <property type="term" value="F:transcription cis-regulatory region binding"/>
    <property type="evidence" value="ECO:0007669"/>
    <property type="project" value="TreeGrafter"/>
</dbReference>
<dbReference type="KEGG" id="spri:SPRI_5873"/>
<reference evidence="7 8" key="1">
    <citation type="submission" date="2015-08" db="EMBL/GenBank/DDBJ databases">
        <title>Genome sequence of the pristinamycin over-producing bacterium Streptomyces pristinaespiralis HCCB10218.</title>
        <authorList>
            <person name="Tian J."/>
            <person name="Yang J."/>
            <person name="Li L."/>
            <person name="Ruan L."/>
            <person name="Wei W."/>
            <person name="Zheng G."/>
            <person name="Wei Z."/>
            <person name="Yang S."/>
            <person name="Ge M."/>
            <person name="Jiang W."/>
            <person name="Lu Y."/>
        </authorList>
    </citation>
    <scope>NUCLEOTIDE SEQUENCE [LARGE SCALE GENOMIC DNA]</scope>
    <source>
        <strain evidence="7 8">HCCB 10218</strain>
    </source>
</reference>
<dbReference type="Gene3D" id="1.10.357.10">
    <property type="entry name" value="Tetracycline Repressor, domain 2"/>
    <property type="match status" value="1"/>
</dbReference>
<dbReference type="GO" id="GO:0003700">
    <property type="term" value="F:DNA-binding transcription factor activity"/>
    <property type="evidence" value="ECO:0007669"/>
    <property type="project" value="TreeGrafter"/>
</dbReference>
<proteinExistence type="predicted"/>
<dbReference type="Pfam" id="PF00440">
    <property type="entry name" value="TetR_N"/>
    <property type="match status" value="1"/>
</dbReference>
<dbReference type="SUPFAM" id="SSF46689">
    <property type="entry name" value="Homeodomain-like"/>
    <property type="match status" value="1"/>
</dbReference>
<accession>A0A0M3QK02</accession>
<evidence type="ECO:0000256" key="5">
    <source>
        <dbReference type="SAM" id="MobiDB-lite"/>
    </source>
</evidence>
<dbReference type="STRING" id="38300.SPRI_5873"/>
<dbReference type="PRINTS" id="PR00455">
    <property type="entry name" value="HTHTETR"/>
</dbReference>
<evidence type="ECO:0000256" key="1">
    <source>
        <dbReference type="ARBA" id="ARBA00023015"/>
    </source>
</evidence>
<name>A0A0M3QK02_STRPR</name>
<dbReference type="PANTHER" id="PTHR30055">
    <property type="entry name" value="HTH-TYPE TRANSCRIPTIONAL REGULATOR RUTR"/>
    <property type="match status" value="1"/>
</dbReference>
<evidence type="ECO:0000256" key="2">
    <source>
        <dbReference type="ARBA" id="ARBA00023125"/>
    </source>
</evidence>
<organism evidence="7">
    <name type="scientific">Streptomyces pristinaespiralis</name>
    <dbReference type="NCBI Taxonomy" id="38300"/>
    <lineage>
        <taxon>Bacteria</taxon>
        <taxon>Bacillati</taxon>
        <taxon>Actinomycetota</taxon>
        <taxon>Actinomycetes</taxon>
        <taxon>Kitasatosporales</taxon>
        <taxon>Streptomycetaceae</taxon>
        <taxon>Streptomyces</taxon>
    </lineage>
</organism>
<evidence type="ECO:0000313" key="8">
    <source>
        <dbReference type="Proteomes" id="UP000060513"/>
    </source>
</evidence>
<dbReference type="PANTHER" id="PTHR30055:SF234">
    <property type="entry name" value="HTH-TYPE TRANSCRIPTIONAL REGULATOR BETI"/>
    <property type="match status" value="1"/>
</dbReference>
<dbReference type="EMBL" id="CP011340">
    <property type="protein sequence ID" value="ALC24179.1"/>
    <property type="molecule type" value="Genomic_DNA"/>
</dbReference>
<dbReference type="Pfam" id="PF17937">
    <property type="entry name" value="TetR_C_28"/>
    <property type="match status" value="1"/>
</dbReference>
<keyword evidence="2 4" id="KW-0238">DNA-binding</keyword>
<dbReference type="AlphaFoldDB" id="A0A0M3QK02"/>
<gene>
    <name evidence="7" type="ORF">SPRI_5873</name>
</gene>
<feature type="DNA-binding region" description="H-T-H motif" evidence="4">
    <location>
        <begin position="41"/>
        <end position="60"/>
    </location>
</feature>
<protein>
    <submittedName>
        <fullName evidence="7">TetR family transcriptional regulator</fullName>
    </submittedName>
</protein>